<dbReference type="InterPro" id="IPR011008">
    <property type="entry name" value="Dimeric_a/b-barrel"/>
</dbReference>
<dbReference type="SUPFAM" id="SSF54909">
    <property type="entry name" value="Dimeric alpha+beta barrel"/>
    <property type="match status" value="1"/>
</dbReference>
<name>A0A3M2LPJ5_9ACTN</name>
<dbReference type="Pfam" id="PF07045">
    <property type="entry name" value="DUF1330"/>
    <property type="match status" value="1"/>
</dbReference>
<evidence type="ECO:0000259" key="1">
    <source>
        <dbReference type="Pfam" id="PF07045"/>
    </source>
</evidence>
<accession>A0A3M2LPJ5</accession>
<evidence type="ECO:0000313" key="3">
    <source>
        <dbReference type="Proteomes" id="UP000278673"/>
    </source>
</evidence>
<sequence>MTAYVIAEAEHREGPEVRRYRELAEESVALHGGRYLARGALPGALEGDWPEGGRMTVLAFPSREHAERWYASPEYAAARATRSDLAGRRLLIVDGQD</sequence>
<feature type="domain" description="DUF1330" evidence="1">
    <location>
        <begin position="2"/>
        <end position="95"/>
    </location>
</feature>
<keyword evidence="3" id="KW-1185">Reference proteome</keyword>
<dbReference type="PANTHER" id="PTHR41521:SF4">
    <property type="entry name" value="BLR0684 PROTEIN"/>
    <property type="match status" value="1"/>
</dbReference>
<dbReference type="RefSeq" id="WP_122184386.1">
    <property type="nucleotide sequence ID" value="NZ_RFFJ01000074.1"/>
</dbReference>
<organism evidence="2 3">
    <name type="scientific">Streptomyces triticirhizae</name>
    <dbReference type="NCBI Taxonomy" id="2483353"/>
    <lineage>
        <taxon>Bacteria</taxon>
        <taxon>Bacillati</taxon>
        <taxon>Actinomycetota</taxon>
        <taxon>Actinomycetes</taxon>
        <taxon>Kitasatosporales</taxon>
        <taxon>Streptomycetaceae</taxon>
        <taxon>Streptomyces</taxon>
    </lineage>
</organism>
<dbReference type="Proteomes" id="UP000278673">
    <property type="component" value="Unassembled WGS sequence"/>
</dbReference>
<dbReference type="AlphaFoldDB" id="A0A3M2LPJ5"/>
<dbReference type="InterPro" id="IPR010753">
    <property type="entry name" value="DUF1330"/>
</dbReference>
<proteinExistence type="predicted"/>
<evidence type="ECO:0000313" key="2">
    <source>
        <dbReference type="EMBL" id="RMI39369.1"/>
    </source>
</evidence>
<gene>
    <name evidence="2" type="ORF">EBN88_15035</name>
</gene>
<dbReference type="Gene3D" id="3.30.70.100">
    <property type="match status" value="1"/>
</dbReference>
<dbReference type="EMBL" id="RFFJ01000074">
    <property type="protein sequence ID" value="RMI39369.1"/>
    <property type="molecule type" value="Genomic_DNA"/>
</dbReference>
<reference evidence="2 3" key="1">
    <citation type="submission" date="2018-10" db="EMBL/GenBank/DDBJ databases">
        <title>Isolation, diversity and antifungal activity of actinobacteria from wheat.</title>
        <authorList>
            <person name="Han C."/>
        </authorList>
    </citation>
    <scope>NUCLEOTIDE SEQUENCE [LARGE SCALE GENOMIC DNA]</scope>
    <source>
        <strain evidence="2 3">NEAU-YY642</strain>
    </source>
</reference>
<comment type="caution">
    <text evidence="2">The sequence shown here is derived from an EMBL/GenBank/DDBJ whole genome shotgun (WGS) entry which is preliminary data.</text>
</comment>
<protein>
    <submittedName>
        <fullName evidence="2">DUF1330 domain-containing protein</fullName>
    </submittedName>
</protein>
<dbReference type="PANTHER" id="PTHR41521">
    <property type="match status" value="1"/>
</dbReference>